<dbReference type="Gene3D" id="1.25.40.10">
    <property type="entry name" value="Tetratricopeptide repeat domain"/>
    <property type="match status" value="2"/>
</dbReference>
<proteinExistence type="predicted"/>
<dbReference type="AlphaFoldDB" id="A0A3S3RIP5"/>
<dbReference type="SUPFAM" id="SSF48452">
    <property type="entry name" value="TPR-like"/>
    <property type="match status" value="1"/>
</dbReference>
<dbReference type="PANTHER" id="PTHR45588:SF1">
    <property type="entry name" value="WW DOMAIN-CONTAINING PROTEIN"/>
    <property type="match status" value="1"/>
</dbReference>
<dbReference type="OrthoDB" id="9778494at2"/>
<gene>
    <name evidence="1" type="ORF">EDI28_06435</name>
</gene>
<evidence type="ECO:0008006" key="3">
    <source>
        <dbReference type="Google" id="ProtNLM"/>
    </source>
</evidence>
<accession>A0A3S3RIP5</accession>
<sequence>MTYVKARATFEAVIEKEPDCAMAYWGVAMSIVHPLWSDPPNEENFAKGLTMIEKAKVKGTKTKRELAYIKAIDNYYAQGRKEKETDNLVAFEQGWAKVHDAFPSDPEATAFYALSLLGTASPADKSYRNQRKAGETAATVLTKIPTHPGGHHYIIHAYDYPELAEKALDVARSYGEIAPSIPHALHMPTHIFTRLGLWDESITMNIRSAEAAKQHPAGNKVSLHYLHALDYLTYSYLQKAQDKKALAVVEETLALSDPLQPHAASAYTLAAVPARYVLERQQWAEAANLEPRKPDSYPWDKFPAMEAVTHFAIALGAAQTGDKQKAEKAIAKLGELKTQTEKSSTYWAKQVEIQRLSALAWLQFNQGEHNQALLTMQSAADLEATTEKHPVTPGEILPARELLSDMLLEMEKYQQATVQYEAALNRSKNRFNSLYGAAKSAELAGDKAKAKLYYQMLVDIAEAEEADRPQLQQANTFLASK</sequence>
<evidence type="ECO:0000313" key="2">
    <source>
        <dbReference type="Proteomes" id="UP000287563"/>
    </source>
</evidence>
<comment type="caution">
    <text evidence="1">The sequence shown here is derived from an EMBL/GenBank/DDBJ whole genome shotgun (WGS) entry which is preliminary data.</text>
</comment>
<dbReference type="PANTHER" id="PTHR45588">
    <property type="entry name" value="TPR DOMAIN-CONTAINING PROTEIN"/>
    <property type="match status" value="1"/>
</dbReference>
<evidence type="ECO:0000313" key="1">
    <source>
        <dbReference type="EMBL" id="RWX56435.1"/>
    </source>
</evidence>
<dbReference type="EMBL" id="RJLM01000002">
    <property type="protein sequence ID" value="RWX56435.1"/>
    <property type="molecule type" value="Genomic_DNA"/>
</dbReference>
<organism evidence="1 2">
    <name type="scientific">Photobacterium chitinilyticum</name>
    <dbReference type="NCBI Taxonomy" id="2485123"/>
    <lineage>
        <taxon>Bacteria</taxon>
        <taxon>Pseudomonadati</taxon>
        <taxon>Pseudomonadota</taxon>
        <taxon>Gammaproteobacteria</taxon>
        <taxon>Vibrionales</taxon>
        <taxon>Vibrionaceae</taxon>
        <taxon>Photobacterium</taxon>
    </lineage>
</organism>
<keyword evidence="2" id="KW-1185">Reference proteome</keyword>
<protein>
    <recommendedName>
        <fullName evidence="3">Tetratricopeptide repeat protein</fullName>
    </recommendedName>
</protein>
<dbReference type="Proteomes" id="UP000287563">
    <property type="component" value="Unassembled WGS sequence"/>
</dbReference>
<dbReference type="InterPro" id="IPR011990">
    <property type="entry name" value="TPR-like_helical_dom_sf"/>
</dbReference>
<reference evidence="1 2" key="1">
    <citation type="submission" date="2018-11" db="EMBL/GenBank/DDBJ databases">
        <title>Photobacterium sp. BEI247 sp. nov., a marine bacterium isolated from Yongle Blue Hole in the South China Sea.</title>
        <authorList>
            <person name="Wang X."/>
        </authorList>
    </citation>
    <scope>NUCLEOTIDE SEQUENCE [LARGE SCALE GENOMIC DNA]</scope>
    <source>
        <strain evidence="2">BEI247</strain>
    </source>
</reference>
<name>A0A3S3RIP5_9GAMM</name>